<dbReference type="InterPro" id="IPR002843">
    <property type="entry name" value="ATPase_V0-cplx_csu/dsu"/>
</dbReference>
<proteinExistence type="predicted"/>
<dbReference type="Gene3D" id="1.10.132.50">
    <property type="entry name" value="ATP synthase (C/AC39) subunit, domain 3"/>
    <property type="match status" value="3"/>
</dbReference>
<gene>
    <name evidence="3" type="ORF">EQM13_00860</name>
</gene>
<dbReference type="PANTHER" id="PTHR38682:SF1">
    <property type="entry name" value="V-TYPE ATP SYNTHASE SUBUNIT C"/>
    <property type="match status" value="1"/>
</dbReference>
<keyword evidence="2" id="KW-0406">Ion transport</keyword>
<accession>A0A410Q8B2</accession>
<evidence type="ECO:0008006" key="5">
    <source>
        <dbReference type="Google" id="ProtNLM"/>
    </source>
</evidence>
<dbReference type="InterPro" id="IPR044911">
    <property type="entry name" value="V-type_ATPase_csu/dsu_dom_3"/>
</dbReference>
<dbReference type="RefSeq" id="WP_071140627.1">
    <property type="nucleotide sequence ID" value="NZ_CP035282.1"/>
</dbReference>
<keyword evidence="4" id="KW-1185">Reference proteome</keyword>
<dbReference type="SUPFAM" id="SSF103486">
    <property type="entry name" value="V-type ATP synthase subunit C"/>
    <property type="match status" value="1"/>
</dbReference>
<reference evidence="4" key="1">
    <citation type="submission" date="2019-01" db="EMBL/GenBank/DDBJ databases">
        <title>Draft genomes of a novel of Sporanaerobacter strains.</title>
        <authorList>
            <person name="Ma S."/>
        </authorList>
    </citation>
    <scope>NUCLEOTIDE SEQUENCE [LARGE SCALE GENOMIC DNA]</scope>
    <source>
        <strain evidence="4">NJN-17</strain>
    </source>
</reference>
<name>A0A410Q8B2_9FIRM</name>
<dbReference type="GO" id="GO:0046961">
    <property type="term" value="F:proton-transporting ATPase activity, rotational mechanism"/>
    <property type="evidence" value="ECO:0007669"/>
    <property type="project" value="InterPro"/>
</dbReference>
<dbReference type="InterPro" id="IPR050873">
    <property type="entry name" value="V-ATPase_V0D/AC39_subunit"/>
</dbReference>
<evidence type="ECO:0000256" key="2">
    <source>
        <dbReference type="ARBA" id="ARBA00023065"/>
    </source>
</evidence>
<dbReference type="Proteomes" id="UP000287969">
    <property type="component" value="Chromosome"/>
</dbReference>
<dbReference type="EMBL" id="CP035282">
    <property type="protein sequence ID" value="QAT60221.1"/>
    <property type="molecule type" value="Genomic_DNA"/>
</dbReference>
<sequence length="347" mass="42320">MGNPKRFAAVNTKIRSLERKFMTEEDFINIMNKKNTEEIFLYLRDNTEYRDVLENLDGSKIHRPDLEREIKVHIFVQFRKIVKYFDESYKKLFQILLMKYEIEDLKFYLRKLLRNEKLTFRVNEYGDLDYEKLSNAKDINKFVEELRDTEYYKALKPYLGEKNKKLLFYMVISLDKLYFSKIKEQGLKLSKEDSKNLFETIGRNIDLLNIEWIYRGLKYYDLFPEELINYTLPEGYRLKYNDIKKLCYADDLKEFQQIILNTEYSFLFDTKKDVDLFMERRIERYLYFKFISLIKASRMDITVSLAYFYLLEYEVKDIFSIVEGIEYNLSFDEMKEYLIRRIKGSGK</sequence>
<dbReference type="AlphaFoldDB" id="A0A410Q8B2"/>
<keyword evidence="1" id="KW-0813">Transport</keyword>
<evidence type="ECO:0000256" key="1">
    <source>
        <dbReference type="ARBA" id="ARBA00022448"/>
    </source>
</evidence>
<dbReference type="OrthoDB" id="9816136at2"/>
<dbReference type="KEGG" id="spoa:EQM13_00860"/>
<dbReference type="PANTHER" id="PTHR38682">
    <property type="entry name" value="V-TYPE ATP SYNTHASE SUBUNIT C"/>
    <property type="match status" value="1"/>
</dbReference>
<dbReference type="Pfam" id="PF01992">
    <property type="entry name" value="vATP-synt_AC39"/>
    <property type="match status" value="1"/>
</dbReference>
<dbReference type="InterPro" id="IPR036079">
    <property type="entry name" value="ATPase_csu/dsu_sf"/>
</dbReference>
<evidence type="ECO:0000313" key="3">
    <source>
        <dbReference type="EMBL" id="QAT60221.1"/>
    </source>
</evidence>
<protein>
    <recommendedName>
        <fullName evidence="5">V/A-type H+-transporting ATPase subunit C</fullName>
    </recommendedName>
</protein>
<organism evidence="3 4">
    <name type="scientific">Acidilutibacter cellobiosedens</name>
    <dbReference type="NCBI Taxonomy" id="2507161"/>
    <lineage>
        <taxon>Bacteria</taxon>
        <taxon>Bacillati</taxon>
        <taxon>Bacillota</taxon>
        <taxon>Tissierellia</taxon>
        <taxon>Tissierellales</taxon>
        <taxon>Acidilutibacteraceae</taxon>
        <taxon>Acidilutibacter</taxon>
    </lineage>
</organism>
<evidence type="ECO:0000313" key="4">
    <source>
        <dbReference type="Proteomes" id="UP000287969"/>
    </source>
</evidence>